<evidence type="ECO:0000313" key="2">
    <source>
        <dbReference type="Proteomes" id="UP000823775"/>
    </source>
</evidence>
<comment type="caution">
    <text evidence="1">The sequence shown here is derived from an EMBL/GenBank/DDBJ whole genome shotgun (WGS) entry which is preliminary data.</text>
</comment>
<sequence length="83" mass="8722">LICGLLGYNKGEITSLRTEIQEWKNRTSTELPDMSALDAAMAAPFSVWGPIDDLFEGLGDDFAGLGEANGGGAGDAEADDDEE</sequence>
<dbReference type="EMBL" id="JACEIK010001858">
    <property type="protein sequence ID" value="MCD7472664.1"/>
    <property type="molecule type" value="Genomic_DNA"/>
</dbReference>
<evidence type="ECO:0000313" key="1">
    <source>
        <dbReference type="EMBL" id="MCD7472664.1"/>
    </source>
</evidence>
<gene>
    <name evidence="1" type="ORF">HAX54_013965</name>
</gene>
<reference evidence="1 2" key="1">
    <citation type="journal article" date="2021" name="BMC Genomics">
        <title>Datura genome reveals duplications of psychoactive alkaloid biosynthetic genes and high mutation rate following tissue culture.</title>
        <authorList>
            <person name="Rajewski A."/>
            <person name="Carter-House D."/>
            <person name="Stajich J."/>
            <person name="Litt A."/>
        </authorList>
    </citation>
    <scope>NUCLEOTIDE SEQUENCE [LARGE SCALE GENOMIC DNA]</scope>
    <source>
        <strain evidence="1">AR-01</strain>
    </source>
</reference>
<protein>
    <submittedName>
        <fullName evidence="1">Uncharacterized protein</fullName>
    </submittedName>
</protein>
<keyword evidence="2" id="KW-1185">Reference proteome</keyword>
<name>A0ABS8TM90_DATST</name>
<feature type="non-terminal residue" evidence="1">
    <location>
        <position position="1"/>
    </location>
</feature>
<dbReference type="Proteomes" id="UP000823775">
    <property type="component" value="Unassembled WGS sequence"/>
</dbReference>
<proteinExistence type="predicted"/>
<organism evidence="1 2">
    <name type="scientific">Datura stramonium</name>
    <name type="common">Jimsonweed</name>
    <name type="synonym">Common thornapple</name>
    <dbReference type="NCBI Taxonomy" id="4076"/>
    <lineage>
        <taxon>Eukaryota</taxon>
        <taxon>Viridiplantae</taxon>
        <taxon>Streptophyta</taxon>
        <taxon>Embryophyta</taxon>
        <taxon>Tracheophyta</taxon>
        <taxon>Spermatophyta</taxon>
        <taxon>Magnoliopsida</taxon>
        <taxon>eudicotyledons</taxon>
        <taxon>Gunneridae</taxon>
        <taxon>Pentapetalae</taxon>
        <taxon>asterids</taxon>
        <taxon>lamiids</taxon>
        <taxon>Solanales</taxon>
        <taxon>Solanaceae</taxon>
        <taxon>Solanoideae</taxon>
        <taxon>Datureae</taxon>
        <taxon>Datura</taxon>
    </lineage>
</organism>
<accession>A0ABS8TM90</accession>